<dbReference type="EMBL" id="JACCBA010000001">
    <property type="protein sequence ID" value="NYD44421.1"/>
    <property type="molecule type" value="Genomic_DNA"/>
</dbReference>
<gene>
    <name evidence="2" type="ORF">BJY14_000404</name>
</gene>
<evidence type="ECO:0000313" key="2">
    <source>
        <dbReference type="EMBL" id="NYD44421.1"/>
    </source>
</evidence>
<sequence length="134" mass="13889">MNIERLNARAGPEAPGSAANSASRTGAAKPIRTRSEERARRPATVAGGDEPALADDGDPVGDGLHLAHDVAGHEHGLPGVAGLGHHLQEHLLHQGVQAGGGLVQDQQFGVVHERLDQADLLQCPGRSRCCPRSG</sequence>
<organism evidence="2 3">
    <name type="scientific">Actinomadura luteofluorescens</name>
    <dbReference type="NCBI Taxonomy" id="46163"/>
    <lineage>
        <taxon>Bacteria</taxon>
        <taxon>Bacillati</taxon>
        <taxon>Actinomycetota</taxon>
        <taxon>Actinomycetes</taxon>
        <taxon>Streptosporangiales</taxon>
        <taxon>Thermomonosporaceae</taxon>
        <taxon>Actinomadura</taxon>
    </lineage>
</organism>
<keyword evidence="3" id="KW-1185">Reference proteome</keyword>
<dbReference type="AlphaFoldDB" id="A0A7Y9JDJ1"/>
<dbReference type="RefSeq" id="WP_179842002.1">
    <property type="nucleotide sequence ID" value="NZ_JACCBA010000001.1"/>
</dbReference>
<accession>A0A7Y9JDJ1</accession>
<dbReference type="AntiFam" id="ANF00095">
    <property type="entry name" value="Shadow ORF (opposite ABC transporters)"/>
</dbReference>
<comment type="caution">
    <text evidence="2">The sequence shown here is derived from an EMBL/GenBank/DDBJ whole genome shotgun (WGS) entry which is preliminary data.</text>
</comment>
<proteinExistence type="predicted"/>
<dbReference type="Proteomes" id="UP000529783">
    <property type="component" value="Unassembled WGS sequence"/>
</dbReference>
<feature type="region of interest" description="Disordered" evidence="1">
    <location>
        <begin position="1"/>
        <end position="66"/>
    </location>
</feature>
<reference evidence="2 3" key="1">
    <citation type="submission" date="2020-07" db="EMBL/GenBank/DDBJ databases">
        <title>Sequencing the genomes of 1000 actinobacteria strains.</title>
        <authorList>
            <person name="Klenk H.-P."/>
        </authorList>
    </citation>
    <scope>NUCLEOTIDE SEQUENCE [LARGE SCALE GENOMIC DNA]</scope>
    <source>
        <strain evidence="2 3">DSM 40398</strain>
    </source>
</reference>
<evidence type="ECO:0000313" key="3">
    <source>
        <dbReference type="Proteomes" id="UP000529783"/>
    </source>
</evidence>
<protein>
    <submittedName>
        <fullName evidence="2">Uncharacterized protein</fullName>
    </submittedName>
</protein>
<evidence type="ECO:0000256" key="1">
    <source>
        <dbReference type="SAM" id="MobiDB-lite"/>
    </source>
</evidence>
<name>A0A7Y9JDJ1_9ACTN</name>